<reference evidence="2" key="1">
    <citation type="submission" date="2018-04" db="EMBL/GenBank/DDBJ databases">
        <title>Whole genome sequencing of Hypsizygus marmoreus.</title>
        <authorList>
            <person name="Choi I.-G."/>
            <person name="Min B."/>
            <person name="Kim J.-G."/>
            <person name="Kim S."/>
            <person name="Oh Y.-L."/>
            <person name="Kong W.-S."/>
            <person name="Park H."/>
            <person name="Jeong J."/>
            <person name="Song E.-S."/>
        </authorList>
    </citation>
    <scope>NUCLEOTIDE SEQUENCE [LARGE SCALE GENOMIC DNA]</scope>
    <source>
        <strain evidence="2">51987-8</strain>
    </source>
</reference>
<dbReference type="InParanoid" id="A0A369JN59"/>
<accession>A0A369JN59</accession>
<keyword evidence="3" id="KW-1185">Reference proteome</keyword>
<dbReference type="Proteomes" id="UP000076154">
    <property type="component" value="Unassembled WGS sequence"/>
</dbReference>
<feature type="region of interest" description="Disordered" evidence="1">
    <location>
        <begin position="143"/>
        <end position="163"/>
    </location>
</feature>
<protein>
    <submittedName>
        <fullName evidence="2">Uncharacterized protein</fullName>
    </submittedName>
</protein>
<dbReference type="AlphaFoldDB" id="A0A369JN59"/>
<sequence>MEDVIGHHRANTLDDVHNNNDQHEARSTADPRRCDTAREGSVGAPASSRTSLSIVEDIIEHRQANTLDNVLNNDDDPKTKTTSDAEMHAVARDGTLQAAGMPNLPGPASTLVDHPLLVADLPVHAHLPLLHRHPLSTPTERLPEISLMPSRPGFITDTSSMDE</sequence>
<proteinExistence type="predicted"/>
<comment type="caution">
    <text evidence="2">The sequence shown here is derived from an EMBL/GenBank/DDBJ whole genome shotgun (WGS) entry which is preliminary data.</text>
</comment>
<name>A0A369JN59_HYPMA</name>
<evidence type="ECO:0000313" key="3">
    <source>
        <dbReference type="Proteomes" id="UP000076154"/>
    </source>
</evidence>
<feature type="compositionally biased region" description="Basic and acidic residues" evidence="1">
    <location>
        <begin position="1"/>
        <end position="38"/>
    </location>
</feature>
<feature type="region of interest" description="Disordered" evidence="1">
    <location>
        <begin position="1"/>
        <end position="49"/>
    </location>
</feature>
<gene>
    <name evidence="2" type="ORF">Hypma_011329</name>
</gene>
<dbReference type="EMBL" id="LUEZ02000055">
    <property type="protein sequence ID" value="RDB21123.1"/>
    <property type="molecule type" value="Genomic_DNA"/>
</dbReference>
<evidence type="ECO:0000313" key="2">
    <source>
        <dbReference type="EMBL" id="RDB21123.1"/>
    </source>
</evidence>
<evidence type="ECO:0000256" key="1">
    <source>
        <dbReference type="SAM" id="MobiDB-lite"/>
    </source>
</evidence>
<organism evidence="2 3">
    <name type="scientific">Hypsizygus marmoreus</name>
    <name type="common">White beech mushroom</name>
    <name type="synonym">Agaricus marmoreus</name>
    <dbReference type="NCBI Taxonomy" id="39966"/>
    <lineage>
        <taxon>Eukaryota</taxon>
        <taxon>Fungi</taxon>
        <taxon>Dikarya</taxon>
        <taxon>Basidiomycota</taxon>
        <taxon>Agaricomycotina</taxon>
        <taxon>Agaricomycetes</taxon>
        <taxon>Agaricomycetidae</taxon>
        <taxon>Agaricales</taxon>
        <taxon>Tricholomatineae</taxon>
        <taxon>Lyophyllaceae</taxon>
        <taxon>Hypsizygus</taxon>
    </lineage>
</organism>